<name>A0ABR3S662_9PLEO</name>
<organism evidence="6 7">
    <name type="scientific">Paraconiothyrium brasiliense</name>
    <dbReference type="NCBI Taxonomy" id="300254"/>
    <lineage>
        <taxon>Eukaryota</taxon>
        <taxon>Fungi</taxon>
        <taxon>Dikarya</taxon>
        <taxon>Ascomycota</taxon>
        <taxon>Pezizomycotina</taxon>
        <taxon>Dothideomycetes</taxon>
        <taxon>Pleosporomycetidae</taxon>
        <taxon>Pleosporales</taxon>
        <taxon>Massarineae</taxon>
        <taxon>Didymosphaeriaceae</taxon>
        <taxon>Paraconiothyrium</taxon>
    </lineage>
</organism>
<feature type="compositionally biased region" description="Polar residues" evidence="4">
    <location>
        <begin position="36"/>
        <end position="47"/>
    </location>
</feature>
<feature type="DNA-binding region" description="HMG box" evidence="3">
    <location>
        <begin position="154"/>
        <end position="229"/>
    </location>
</feature>
<dbReference type="SMART" id="SM00398">
    <property type="entry name" value="HMG"/>
    <property type="match status" value="1"/>
</dbReference>
<evidence type="ECO:0000313" key="6">
    <source>
        <dbReference type="EMBL" id="KAL1612190.1"/>
    </source>
</evidence>
<feature type="compositionally biased region" description="Basic residues" evidence="4">
    <location>
        <begin position="387"/>
        <end position="397"/>
    </location>
</feature>
<evidence type="ECO:0000313" key="7">
    <source>
        <dbReference type="Proteomes" id="UP001521785"/>
    </source>
</evidence>
<evidence type="ECO:0000256" key="3">
    <source>
        <dbReference type="PROSITE-ProRule" id="PRU00267"/>
    </source>
</evidence>
<accession>A0ABR3S662</accession>
<dbReference type="EMBL" id="JAKJXO020000001">
    <property type="protein sequence ID" value="KAL1612190.1"/>
    <property type="molecule type" value="Genomic_DNA"/>
</dbReference>
<dbReference type="InterPro" id="IPR009071">
    <property type="entry name" value="HMG_box_dom"/>
</dbReference>
<feature type="compositionally biased region" description="Acidic residues" evidence="4">
    <location>
        <begin position="258"/>
        <end position="272"/>
    </location>
</feature>
<feature type="domain" description="HMG box" evidence="5">
    <location>
        <begin position="154"/>
        <end position="229"/>
    </location>
</feature>
<protein>
    <recommendedName>
        <fullName evidence="5">HMG box domain-containing protein</fullName>
    </recommendedName>
</protein>
<dbReference type="InterPro" id="IPR036910">
    <property type="entry name" value="HMG_box_dom_sf"/>
</dbReference>
<evidence type="ECO:0000259" key="5">
    <source>
        <dbReference type="PROSITE" id="PS50118"/>
    </source>
</evidence>
<keyword evidence="2 3" id="KW-0539">Nucleus</keyword>
<sequence>MARKKTEEGIELNISKEQFRGTRDSNAPKPAPRRVASTTQSMNEGAQSLTSKQVLMALASVQKGLHNVSNNLNELMHAYIKHTASVLSGEDGALEGLQLSESAQHMIDEADFATKSVANLTKSISAPAHDAADADAGKSKKRKREKKVKDPNAPKRPLTAAFLFAQSARPIIRKDLENEVPPGAKLEPNAINIEVTKRWNEMADEDKEKWRASYRESMESYNKEMAAYKASKGAALAEEHVAEDDASEIEADPAVLDTDVDSDDDDVSDEETSPTKAPTPPPANGKTPRPNKRQKTSAAPAVNGHVAIAPASGQTPVPPPASRVQTTVPPPTLADATPAKKDKKKKAAPAPAVKEPSPDEGKKDKKKGRSTRAAEAEEEKSSEKDKGTRKRGDRSKRKSEGVAA</sequence>
<feature type="region of interest" description="Disordered" evidence="4">
    <location>
        <begin position="239"/>
        <end position="404"/>
    </location>
</feature>
<dbReference type="Gene3D" id="1.10.30.10">
    <property type="entry name" value="High mobility group box domain"/>
    <property type="match status" value="1"/>
</dbReference>
<gene>
    <name evidence="6" type="ORF">SLS60_000414</name>
</gene>
<feature type="compositionally biased region" description="Basic and acidic residues" evidence="4">
    <location>
        <begin position="372"/>
        <end position="386"/>
    </location>
</feature>
<feature type="compositionally biased region" description="Acidic residues" evidence="4">
    <location>
        <begin position="241"/>
        <end position="251"/>
    </location>
</feature>
<dbReference type="PANTHER" id="PTHR46040">
    <property type="entry name" value="HIGH MOBILITY GROUP PROTEIN 2"/>
    <property type="match status" value="1"/>
</dbReference>
<dbReference type="SUPFAM" id="SSF47095">
    <property type="entry name" value="HMG-box"/>
    <property type="match status" value="1"/>
</dbReference>
<dbReference type="PANTHER" id="PTHR46040:SF3">
    <property type="entry name" value="HIGH MOBILITY GROUP PROTEIN 2"/>
    <property type="match status" value="1"/>
</dbReference>
<comment type="caution">
    <text evidence="6">The sequence shown here is derived from an EMBL/GenBank/DDBJ whole genome shotgun (WGS) entry which is preliminary data.</text>
</comment>
<evidence type="ECO:0000256" key="2">
    <source>
        <dbReference type="ARBA" id="ARBA00023242"/>
    </source>
</evidence>
<feature type="region of interest" description="Disordered" evidence="4">
    <location>
        <begin position="127"/>
        <end position="156"/>
    </location>
</feature>
<reference evidence="6 7" key="1">
    <citation type="submission" date="2024-02" db="EMBL/GenBank/DDBJ databases">
        <title>De novo assembly and annotation of 12 fungi associated with fruit tree decline syndrome in Ontario, Canada.</title>
        <authorList>
            <person name="Sulman M."/>
            <person name="Ellouze W."/>
            <person name="Ilyukhin E."/>
        </authorList>
    </citation>
    <scope>NUCLEOTIDE SEQUENCE [LARGE SCALE GENOMIC DNA]</scope>
    <source>
        <strain evidence="6 7">M42-189</strain>
    </source>
</reference>
<keyword evidence="1 3" id="KW-0238">DNA-binding</keyword>
<feature type="region of interest" description="Disordered" evidence="4">
    <location>
        <begin position="1"/>
        <end position="47"/>
    </location>
</feature>
<dbReference type="Proteomes" id="UP001521785">
    <property type="component" value="Unassembled WGS sequence"/>
</dbReference>
<dbReference type="InterPro" id="IPR051965">
    <property type="entry name" value="ChromReg_NeuronalGeneExpr"/>
</dbReference>
<evidence type="ECO:0000256" key="1">
    <source>
        <dbReference type="ARBA" id="ARBA00023125"/>
    </source>
</evidence>
<proteinExistence type="predicted"/>
<dbReference type="PROSITE" id="PS50118">
    <property type="entry name" value="HMG_BOX_2"/>
    <property type="match status" value="1"/>
</dbReference>
<dbReference type="Pfam" id="PF00505">
    <property type="entry name" value="HMG_box"/>
    <property type="match status" value="1"/>
</dbReference>
<evidence type="ECO:0000256" key="4">
    <source>
        <dbReference type="SAM" id="MobiDB-lite"/>
    </source>
</evidence>
<keyword evidence="7" id="KW-1185">Reference proteome</keyword>